<dbReference type="OrthoDB" id="260519at2759"/>
<organism evidence="14 15">
    <name type="scientific">Geosmithia morbida</name>
    <dbReference type="NCBI Taxonomy" id="1094350"/>
    <lineage>
        <taxon>Eukaryota</taxon>
        <taxon>Fungi</taxon>
        <taxon>Dikarya</taxon>
        <taxon>Ascomycota</taxon>
        <taxon>Pezizomycotina</taxon>
        <taxon>Sordariomycetes</taxon>
        <taxon>Hypocreomycetidae</taxon>
        <taxon>Hypocreales</taxon>
        <taxon>Bionectriaceae</taxon>
        <taxon>Geosmithia</taxon>
    </lineage>
</organism>
<feature type="domain" description="Cytochrome b5 heme-binding" evidence="13">
    <location>
        <begin position="3"/>
        <end position="88"/>
    </location>
</feature>
<sequence length="88" mass="9715">MEFKKFSPEDVSAHNTDGDIYIAIHSHVYDVSKFASQHPYTTNSGERSGGSEIFFDVAGKDATEAFEDIGHSDEARAMLPEFTVGELE</sequence>
<evidence type="ECO:0000256" key="3">
    <source>
        <dbReference type="ARBA" id="ARBA00022617"/>
    </source>
</evidence>
<evidence type="ECO:0000256" key="11">
    <source>
        <dbReference type="ARBA" id="ARBA00037877"/>
    </source>
</evidence>
<dbReference type="InterPro" id="IPR036400">
    <property type="entry name" value="Cyt_B5-like_heme/steroid_sf"/>
</dbReference>
<evidence type="ECO:0000256" key="10">
    <source>
        <dbReference type="ARBA" id="ARBA00023136"/>
    </source>
</evidence>
<dbReference type="Pfam" id="PF00173">
    <property type="entry name" value="Cyt-b5"/>
    <property type="match status" value="1"/>
</dbReference>
<dbReference type="SUPFAM" id="SSF55856">
    <property type="entry name" value="Cytochrome b5-like heme/steroid binding domain"/>
    <property type="match status" value="1"/>
</dbReference>
<dbReference type="Proteomes" id="UP000749293">
    <property type="component" value="Unassembled WGS sequence"/>
</dbReference>
<dbReference type="PANTHER" id="PTHR19359:SF150">
    <property type="entry name" value="CYTOCHROME B5"/>
    <property type="match status" value="1"/>
</dbReference>
<keyword evidence="6" id="KW-0256">Endoplasmic reticulum</keyword>
<evidence type="ECO:0000256" key="4">
    <source>
        <dbReference type="ARBA" id="ARBA00022692"/>
    </source>
</evidence>
<evidence type="ECO:0000313" key="14">
    <source>
        <dbReference type="EMBL" id="KAF4119566.1"/>
    </source>
</evidence>
<dbReference type="EMBL" id="JAANYQ010000023">
    <property type="protein sequence ID" value="KAF4119566.1"/>
    <property type="molecule type" value="Genomic_DNA"/>
</dbReference>
<evidence type="ECO:0000256" key="6">
    <source>
        <dbReference type="ARBA" id="ARBA00022824"/>
    </source>
</evidence>
<evidence type="ECO:0000259" key="13">
    <source>
        <dbReference type="PROSITE" id="PS50255"/>
    </source>
</evidence>
<keyword evidence="9" id="KW-0408">Iron</keyword>
<reference evidence="14" key="1">
    <citation type="submission" date="2020-03" db="EMBL/GenBank/DDBJ databases">
        <title>Site-based positive gene gene selection in Geosmithia morbida across the United States reveals a broad range of putative effectors and factors for local host and environmental adapation.</title>
        <authorList>
            <person name="Onufrak A."/>
            <person name="Murdoch R.W."/>
            <person name="Gazis R."/>
            <person name="Huff M."/>
            <person name="Staton M."/>
            <person name="Klingeman W."/>
            <person name="Hadziabdic D."/>
        </authorList>
    </citation>
    <scope>NUCLEOTIDE SEQUENCE</scope>
    <source>
        <strain evidence="14">1262</strain>
    </source>
</reference>
<dbReference type="GO" id="GO:0020037">
    <property type="term" value="F:heme binding"/>
    <property type="evidence" value="ECO:0007669"/>
    <property type="project" value="TreeGrafter"/>
</dbReference>
<dbReference type="PROSITE" id="PS50255">
    <property type="entry name" value="CYTOCHROME_B5_2"/>
    <property type="match status" value="1"/>
</dbReference>
<proteinExistence type="inferred from homology"/>
<keyword evidence="5" id="KW-0479">Metal-binding</keyword>
<dbReference type="InterPro" id="IPR050668">
    <property type="entry name" value="Cytochrome_b5"/>
</dbReference>
<comment type="caution">
    <text evidence="14">The sequence shown here is derived from an EMBL/GenBank/DDBJ whole genome shotgun (WGS) entry which is preliminary data.</text>
</comment>
<evidence type="ECO:0000313" key="15">
    <source>
        <dbReference type="Proteomes" id="UP000749293"/>
    </source>
</evidence>
<comment type="similarity">
    <text evidence="12">Belongs to the cytochrome b5 family.</text>
</comment>
<dbReference type="GO" id="GO:0005789">
    <property type="term" value="C:endoplasmic reticulum membrane"/>
    <property type="evidence" value="ECO:0007669"/>
    <property type="project" value="UniProtKB-SubCell"/>
</dbReference>
<keyword evidence="3" id="KW-0349">Heme</keyword>
<protein>
    <submittedName>
        <fullName evidence="14">Cytochrome-b5 reductase</fullName>
    </submittedName>
</protein>
<keyword evidence="4" id="KW-0812">Transmembrane</keyword>
<gene>
    <name evidence="14" type="ORF">GMORB2_4696</name>
</gene>
<feature type="non-terminal residue" evidence="14">
    <location>
        <position position="1"/>
    </location>
</feature>
<dbReference type="Gene3D" id="3.10.120.10">
    <property type="entry name" value="Cytochrome b5-like heme/steroid binding domain"/>
    <property type="match status" value="1"/>
</dbReference>
<keyword evidence="8" id="KW-0249">Electron transport</keyword>
<comment type="subcellular location">
    <subcellularLocation>
        <location evidence="1">Endoplasmic reticulum membrane</location>
        <topology evidence="1">Single-pass membrane protein</topology>
        <orientation evidence="1">Cytoplasmic side</orientation>
    </subcellularLocation>
    <subcellularLocation>
        <location evidence="11">Microsome membrane</location>
        <topology evidence="11">Single-pass membrane protein</topology>
        <orientation evidence="11">Cytoplasmic side</orientation>
    </subcellularLocation>
</comment>
<keyword evidence="15" id="KW-1185">Reference proteome</keyword>
<accession>A0A9P5D0L3</accession>
<keyword evidence="2" id="KW-0813">Transport</keyword>
<evidence type="ECO:0000256" key="7">
    <source>
        <dbReference type="ARBA" id="ARBA00022848"/>
    </source>
</evidence>
<evidence type="ECO:0000256" key="5">
    <source>
        <dbReference type="ARBA" id="ARBA00022723"/>
    </source>
</evidence>
<dbReference type="GO" id="GO:0046872">
    <property type="term" value="F:metal ion binding"/>
    <property type="evidence" value="ECO:0007669"/>
    <property type="project" value="UniProtKB-KW"/>
</dbReference>
<dbReference type="SMART" id="SM01117">
    <property type="entry name" value="Cyt-b5"/>
    <property type="match status" value="1"/>
</dbReference>
<dbReference type="GeneID" id="55970924"/>
<evidence type="ECO:0000256" key="8">
    <source>
        <dbReference type="ARBA" id="ARBA00022982"/>
    </source>
</evidence>
<dbReference type="RefSeq" id="XP_035318218.1">
    <property type="nucleotide sequence ID" value="XM_035466670.1"/>
</dbReference>
<dbReference type="PANTHER" id="PTHR19359">
    <property type="entry name" value="CYTOCHROME B5"/>
    <property type="match status" value="1"/>
</dbReference>
<evidence type="ECO:0000256" key="9">
    <source>
        <dbReference type="ARBA" id="ARBA00023004"/>
    </source>
</evidence>
<name>A0A9P5D0L3_9HYPO</name>
<evidence type="ECO:0000256" key="2">
    <source>
        <dbReference type="ARBA" id="ARBA00022448"/>
    </source>
</evidence>
<dbReference type="InterPro" id="IPR001199">
    <property type="entry name" value="Cyt_B5-like_heme/steroid-bd"/>
</dbReference>
<keyword evidence="7" id="KW-0492">Microsome</keyword>
<evidence type="ECO:0000256" key="1">
    <source>
        <dbReference type="ARBA" id="ARBA00004131"/>
    </source>
</evidence>
<dbReference type="AlphaFoldDB" id="A0A9P5D0L3"/>
<keyword evidence="10" id="KW-0472">Membrane</keyword>
<evidence type="ECO:0000256" key="12">
    <source>
        <dbReference type="ARBA" id="ARBA00038168"/>
    </source>
</evidence>